<protein>
    <submittedName>
        <fullName evidence="1">Uncharacterized protein</fullName>
    </submittedName>
</protein>
<evidence type="ECO:0000313" key="1">
    <source>
        <dbReference type="EMBL" id="PRQ07595.1"/>
    </source>
</evidence>
<dbReference type="AlphaFoldDB" id="A0A2S9YR71"/>
<proteinExistence type="predicted"/>
<accession>A0A2S9YR71</accession>
<gene>
    <name evidence="1" type="ORF">ENSA7_25850</name>
</gene>
<reference evidence="1 2" key="1">
    <citation type="submission" date="2018-03" db="EMBL/GenBank/DDBJ databases">
        <title>Draft Genome Sequences of the Obligatory Marine Myxobacteria Enhygromyxa salina SWB007.</title>
        <authorList>
            <person name="Poehlein A."/>
            <person name="Moghaddam J.A."/>
            <person name="Harms H."/>
            <person name="Alanjari M."/>
            <person name="Koenig G.M."/>
            <person name="Daniel R."/>
            <person name="Schaeberle T.F."/>
        </authorList>
    </citation>
    <scope>NUCLEOTIDE SEQUENCE [LARGE SCALE GENOMIC DNA]</scope>
    <source>
        <strain evidence="1 2">SWB007</strain>
    </source>
</reference>
<sequence>MAFGLTALRLATLQLVFDQFDGPPGRAVLLDTLEFHRNPSVRAVPAPGFAAPYLIDSSCNRGGRWSC</sequence>
<dbReference type="EMBL" id="PVNL01000051">
    <property type="protein sequence ID" value="PRQ07595.1"/>
    <property type="molecule type" value="Genomic_DNA"/>
</dbReference>
<name>A0A2S9YR71_9BACT</name>
<dbReference type="Proteomes" id="UP000238823">
    <property type="component" value="Unassembled WGS sequence"/>
</dbReference>
<comment type="caution">
    <text evidence="1">The sequence shown here is derived from an EMBL/GenBank/DDBJ whole genome shotgun (WGS) entry which is preliminary data.</text>
</comment>
<evidence type="ECO:0000313" key="2">
    <source>
        <dbReference type="Proteomes" id="UP000238823"/>
    </source>
</evidence>
<organism evidence="1 2">
    <name type="scientific">Enhygromyxa salina</name>
    <dbReference type="NCBI Taxonomy" id="215803"/>
    <lineage>
        <taxon>Bacteria</taxon>
        <taxon>Pseudomonadati</taxon>
        <taxon>Myxococcota</taxon>
        <taxon>Polyangia</taxon>
        <taxon>Nannocystales</taxon>
        <taxon>Nannocystaceae</taxon>
        <taxon>Enhygromyxa</taxon>
    </lineage>
</organism>